<dbReference type="VEuPathDB" id="TriTrypDB:BSAL_69970"/>
<sequence>MATPPSGHQNALATEISEALTYFLDPTVYRWNALDCERRTAGGVNNVTKLVSVARIDDDSPITFVLRVYRNNNHTGRVAWEHLVLRFLNRVANELTSFGAPLGFCFPSPLHSRKQVDQTFEVLSSGASSCLFEFIPGSLAKTASPSAVGTAAGATSAILSYITLPILSELSSGIVRGVTRIDLPAPYHQLWAVHHAISSRRVFLDVIAENEASWFANSPQERRAAFQNLVQRIILLDEDIQQQQQRDCETQATHVTHLIHGDLHYDNVLVETERTSKTTLAESNEPHDQQQPEESHCCVTAVLDFEFVSLEWRIMELAICLSKYLSEPEEDIMTKYCTPFIQAFVRAYAQRLREFAAKKERTSEEALLQQNEAFTFSSFECSHFVDCIALRILSNVVFFVGRAVSGEDVVEGLTSRVEPYARRSSG</sequence>
<dbReference type="PANTHER" id="PTHR21064">
    <property type="entry name" value="AMINOGLYCOSIDE PHOSPHOTRANSFERASE DOMAIN-CONTAINING PROTEIN-RELATED"/>
    <property type="match status" value="1"/>
</dbReference>
<keyword evidence="2" id="KW-1185">Reference proteome</keyword>
<accession>A0A0S4IVZ5</accession>
<dbReference type="PANTHER" id="PTHR21064:SF6">
    <property type="entry name" value="AMINOGLYCOSIDE PHOSPHOTRANSFERASE DOMAIN-CONTAINING PROTEIN"/>
    <property type="match status" value="1"/>
</dbReference>
<reference evidence="2" key="1">
    <citation type="submission" date="2015-09" db="EMBL/GenBank/DDBJ databases">
        <authorList>
            <consortium name="Pathogen Informatics"/>
        </authorList>
    </citation>
    <scope>NUCLEOTIDE SEQUENCE [LARGE SCALE GENOMIC DNA]</scope>
    <source>
        <strain evidence="2">Lake Konstanz</strain>
    </source>
</reference>
<proteinExistence type="predicted"/>
<dbReference type="OrthoDB" id="5404599at2759"/>
<dbReference type="InterPro" id="IPR011009">
    <property type="entry name" value="Kinase-like_dom_sf"/>
</dbReference>
<organism evidence="1 2">
    <name type="scientific">Bodo saltans</name>
    <name type="common">Flagellated protozoan</name>
    <dbReference type="NCBI Taxonomy" id="75058"/>
    <lineage>
        <taxon>Eukaryota</taxon>
        <taxon>Discoba</taxon>
        <taxon>Euglenozoa</taxon>
        <taxon>Kinetoplastea</taxon>
        <taxon>Metakinetoplastina</taxon>
        <taxon>Eubodonida</taxon>
        <taxon>Bodonidae</taxon>
        <taxon>Bodo</taxon>
    </lineage>
</organism>
<name>A0A0S4IVZ5_BODSA</name>
<dbReference type="Proteomes" id="UP000051952">
    <property type="component" value="Unassembled WGS sequence"/>
</dbReference>
<dbReference type="Gene3D" id="3.90.1200.10">
    <property type="match status" value="1"/>
</dbReference>
<dbReference type="InterPro" id="IPR050249">
    <property type="entry name" value="Pseudomonas-type_ThrB"/>
</dbReference>
<dbReference type="OMA" id="HGDLHYD"/>
<evidence type="ECO:0000313" key="1">
    <source>
        <dbReference type="EMBL" id="CUG02949.1"/>
    </source>
</evidence>
<dbReference type="AlphaFoldDB" id="A0A0S4IVZ5"/>
<dbReference type="EMBL" id="CYKH01000502">
    <property type="protein sequence ID" value="CUG02949.1"/>
    <property type="molecule type" value="Genomic_DNA"/>
</dbReference>
<gene>
    <name evidence="1" type="ORF">BSAL_69970</name>
</gene>
<dbReference type="GO" id="GO:0019202">
    <property type="term" value="F:amino acid kinase activity"/>
    <property type="evidence" value="ECO:0007669"/>
    <property type="project" value="TreeGrafter"/>
</dbReference>
<evidence type="ECO:0000313" key="2">
    <source>
        <dbReference type="Proteomes" id="UP000051952"/>
    </source>
</evidence>
<dbReference type="SUPFAM" id="SSF56112">
    <property type="entry name" value="Protein kinase-like (PK-like)"/>
    <property type="match status" value="1"/>
</dbReference>
<protein>
    <submittedName>
        <fullName evidence="1">Uncharacterized protein</fullName>
    </submittedName>
</protein>